<keyword evidence="3" id="KW-1185">Reference proteome</keyword>
<dbReference type="RefSeq" id="XP_007866026.1">
    <property type="nucleotide sequence ID" value="XM_007867835.1"/>
</dbReference>
<dbReference type="OMA" id="ATIVVIM"/>
<evidence type="ECO:0000313" key="2">
    <source>
        <dbReference type="EMBL" id="EPQ56024.1"/>
    </source>
</evidence>
<dbReference type="HOGENOM" id="CLU_044614_2_2_1"/>
<feature type="transmembrane region" description="Helical" evidence="1">
    <location>
        <begin position="270"/>
        <end position="294"/>
    </location>
</feature>
<gene>
    <name evidence="2" type="ORF">GLOTRDRAFT_138705</name>
</gene>
<keyword evidence="1" id="KW-0472">Membrane</keyword>
<feature type="transmembrane region" description="Helical" evidence="1">
    <location>
        <begin position="145"/>
        <end position="166"/>
    </location>
</feature>
<proteinExistence type="predicted"/>
<feature type="transmembrane region" description="Helical" evidence="1">
    <location>
        <begin position="104"/>
        <end position="124"/>
    </location>
</feature>
<dbReference type="STRING" id="670483.S7RSM5"/>
<feature type="transmembrane region" description="Helical" evidence="1">
    <location>
        <begin position="237"/>
        <end position="258"/>
    </location>
</feature>
<accession>S7RSM5</accession>
<sequence>MASWNETQKQSFIALWVMTLLLGAYTIIFAASLYALLSRRFGTRSHLYLVPVTVVLYIVAAAQVFIQFALLLTTAFAPGANSGALDLDARILNTNNLLETTTSFLTVINNLIADGLLTVTKIFTKIWRCYNVMGRRWTIISCPSLILLAGTVAGFTSSGLLAKLYLMTKDLNPDAAVLPPAATAVFHQQEIMDAIFYGCTFAGNAVVTVLIACKIWSTTKRLRNSALPIDTRPYTRIIALIVESSLMHSCCLLFAVLFTLHLRTVEAGRYVITMAAAGISAGAGPTLIIFMLAIGKTIEDETGGAGSKLVFLRPSPVIDLLRSTSGRSHTLKGSRELDDFRSPYSYKWDRSDV</sequence>
<dbReference type="OrthoDB" id="2873242at2759"/>
<feature type="transmembrane region" description="Helical" evidence="1">
    <location>
        <begin position="48"/>
        <end position="72"/>
    </location>
</feature>
<reference evidence="2 3" key="1">
    <citation type="journal article" date="2012" name="Science">
        <title>The Paleozoic origin of enzymatic lignin decomposition reconstructed from 31 fungal genomes.</title>
        <authorList>
            <person name="Floudas D."/>
            <person name="Binder M."/>
            <person name="Riley R."/>
            <person name="Barry K."/>
            <person name="Blanchette R.A."/>
            <person name="Henrissat B."/>
            <person name="Martinez A.T."/>
            <person name="Otillar R."/>
            <person name="Spatafora J.W."/>
            <person name="Yadav J.S."/>
            <person name="Aerts A."/>
            <person name="Benoit I."/>
            <person name="Boyd A."/>
            <person name="Carlson A."/>
            <person name="Copeland A."/>
            <person name="Coutinho P.M."/>
            <person name="de Vries R.P."/>
            <person name="Ferreira P."/>
            <person name="Findley K."/>
            <person name="Foster B."/>
            <person name="Gaskell J."/>
            <person name="Glotzer D."/>
            <person name="Gorecki P."/>
            <person name="Heitman J."/>
            <person name="Hesse C."/>
            <person name="Hori C."/>
            <person name="Igarashi K."/>
            <person name="Jurgens J.A."/>
            <person name="Kallen N."/>
            <person name="Kersten P."/>
            <person name="Kohler A."/>
            <person name="Kuees U."/>
            <person name="Kumar T.K.A."/>
            <person name="Kuo A."/>
            <person name="LaButti K."/>
            <person name="Larrondo L.F."/>
            <person name="Lindquist E."/>
            <person name="Ling A."/>
            <person name="Lombard V."/>
            <person name="Lucas S."/>
            <person name="Lundell T."/>
            <person name="Martin R."/>
            <person name="McLaughlin D.J."/>
            <person name="Morgenstern I."/>
            <person name="Morin E."/>
            <person name="Murat C."/>
            <person name="Nagy L.G."/>
            <person name="Nolan M."/>
            <person name="Ohm R.A."/>
            <person name="Patyshakuliyeva A."/>
            <person name="Rokas A."/>
            <person name="Ruiz-Duenas F.J."/>
            <person name="Sabat G."/>
            <person name="Salamov A."/>
            <person name="Samejima M."/>
            <person name="Schmutz J."/>
            <person name="Slot J.C."/>
            <person name="St John F."/>
            <person name="Stenlid J."/>
            <person name="Sun H."/>
            <person name="Sun S."/>
            <person name="Syed K."/>
            <person name="Tsang A."/>
            <person name="Wiebenga A."/>
            <person name="Young D."/>
            <person name="Pisabarro A."/>
            <person name="Eastwood D.C."/>
            <person name="Martin F."/>
            <person name="Cullen D."/>
            <person name="Grigoriev I.V."/>
            <person name="Hibbett D.S."/>
        </authorList>
    </citation>
    <scope>NUCLEOTIDE SEQUENCE [LARGE SCALE GENOMIC DNA]</scope>
    <source>
        <strain evidence="2 3">ATCC 11539</strain>
    </source>
</reference>
<feature type="transmembrane region" description="Helical" evidence="1">
    <location>
        <begin position="194"/>
        <end position="216"/>
    </location>
</feature>
<dbReference type="EMBL" id="KB469301">
    <property type="protein sequence ID" value="EPQ56024.1"/>
    <property type="molecule type" value="Genomic_DNA"/>
</dbReference>
<organism evidence="2 3">
    <name type="scientific">Gloeophyllum trabeum (strain ATCC 11539 / FP-39264 / Madison 617)</name>
    <name type="common">Brown rot fungus</name>
    <dbReference type="NCBI Taxonomy" id="670483"/>
    <lineage>
        <taxon>Eukaryota</taxon>
        <taxon>Fungi</taxon>
        <taxon>Dikarya</taxon>
        <taxon>Basidiomycota</taxon>
        <taxon>Agaricomycotina</taxon>
        <taxon>Agaricomycetes</taxon>
        <taxon>Gloeophyllales</taxon>
        <taxon>Gloeophyllaceae</taxon>
        <taxon>Gloeophyllum</taxon>
    </lineage>
</organism>
<protein>
    <submittedName>
        <fullName evidence="2">Uncharacterized protein</fullName>
    </submittedName>
</protein>
<dbReference type="KEGG" id="gtr:GLOTRDRAFT_138705"/>
<keyword evidence="1" id="KW-1133">Transmembrane helix</keyword>
<name>S7RSM5_GLOTA</name>
<feature type="transmembrane region" description="Helical" evidence="1">
    <location>
        <begin position="12"/>
        <end position="36"/>
    </location>
</feature>
<evidence type="ECO:0000256" key="1">
    <source>
        <dbReference type="SAM" id="Phobius"/>
    </source>
</evidence>
<dbReference type="Proteomes" id="UP000030669">
    <property type="component" value="Unassembled WGS sequence"/>
</dbReference>
<dbReference type="AlphaFoldDB" id="S7RSM5"/>
<dbReference type="GeneID" id="19304055"/>
<keyword evidence="1" id="KW-0812">Transmembrane</keyword>
<evidence type="ECO:0000313" key="3">
    <source>
        <dbReference type="Proteomes" id="UP000030669"/>
    </source>
</evidence>